<dbReference type="Gene3D" id="3.40.30.10">
    <property type="entry name" value="Glutaredoxin"/>
    <property type="match status" value="1"/>
</dbReference>
<accession>A0A4U1BS93</accession>
<dbReference type="InterPro" id="IPR004045">
    <property type="entry name" value="Glutathione_S-Trfase_N"/>
</dbReference>
<dbReference type="AlphaFoldDB" id="A0A4U1BS93"/>
<comment type="caution">
    <text evidence="2">The sequence shown here is derived from an EMBL/GenBank/DDBJ whole genome shotgun (WGS) entry which is preliminary data.</text>
</comment>
<dbReference type="NCBIfam" id="NF007702">
    <property type="entry name" value="PRK10387.1"/>
    <property type="match status" value="1"/>
</dbReference>
<name>A0A4U1BS93_9GAMM</name>
<dbReference type="Pfam" id="PF04399">
    <property type="entry name" value="Glutaredoxin2_C"/>
    <property type="match status" value="1"/>
</dbReference>
<evidence type="ECO:0000259" key="1">
    <source>
        <dbReference type="PROSITE" id="PS50404"/>
    </source>
</evidence>
<dbReference type="PROSITE" id="PS50404">
    <property type="entry name" value="GST_NTER"/>
    <property type="match status" value="1"/>
</dbReference>
<sequence length="229" mass="25805">MKLYVFDSCPYCTRVRSFLGLTALKVEVVPLVFGERPLLAMRELDRFTVPMLASFGVEGKPELMTESLEIIRHLDNLAEPQLDRYQLSGPVSVALASMRVVSARLLYPRMPNYQLPELGSIDALAQFESSRVELIGQSFEQALNHTHAYLSELQPLLETLESVLNLEPLLNLQRGATIDDLAVFSELRNLTMITELRWSCGLKAYLDRMSQLTQVPLYGTLLIQEAGCK</sequence>
<dbReference type="Gene3D" id="1.20.1050.10">
    <property type="match status" value="1"/>
</dbReference>
<evidence type="ECO:0000313" key="2">
    <source>
        <dbReference type="EMBL" id="TKB58503.1"/>
    </source>
</evidence>
<dbReference type="OrthoDB" id="5291571at2"/>
<dbReference type="Pfam" id="PF13417">
    <property type="entry name" value="GST_N_3"/>
    <property type="match status" value="1"/>
</dbReference>
<feature type="domain" description="GST N-terminal" evidence="1">
    <location>
        <begin position="1"/>
        <end position="82"/>
    </location>
</feature>
<dbReference type="Proteomes" id="UP000305675">
    <property type="component" value="Unassembled WGS sequence"/>
</dbReference>
<dbReference type="SUPFAM" id="SSF47616">
    <property type="entry name" value="GST C-terminal domain-like"/>
    <property type="match status" value="1"/>
</dbReference>
<dbReference type="RefSeq" id="WP_136861651.1">
    <property type="nucleotide sequence ID" value="NZ_SWCJ01000001.1"/>
</dbReference>
<reference evidence="2 3" key="1">
    <citation type="submission" date="2019-04" db="EMBL/GenBank/DDBJ databases">
        <authorList>
            <person name="Hwang J.C."/>
        </authorList>
    </citation>
    <scope>NUCLEOTIDE SEQUENCE [LARGE SCALE GENOMIC DNA]</scope>
    <source>
        <strain evidence="2 3">IMCC35002</strain>
    </source>
</reference>
<dbReference type="SUPFAM" id="SSF52833">
    <property type="entry name" value="Thioredoxin-like"/>
    <property type="match status" value="1"/>
</dbReference>
<protein>
    <submittedName>
        <fullName evidence="2">Glutaredoxin 2</fullName>
    </submittedName>
</protein>
<dbReference type="InterPro" id="IPR036282">
    <property type="entry name" value="Glutathione-S-Trfase_C_sf"/>
</dbReference>
<dbReference type="InterPro" id="IPR011767">
    <property type="entry name" value="GLR_AS"/>
</dbReference>
<gene>
    <name evidence="2" type="primary">grxB</name>
    <name evidence="2" type="ORF">FCL42_01795</name>
</gene>
<dbReference type="InterPro" id="IPR036249">
    <property type="entry name" value="Thioredoxin-like_sf"/>
</dbReference>
<dbReference type="EMBL" id="SWCJ01000001">
    <property type="protein sequence ID" value="TKB58503.1"/>
    <property type="molecule type" value="Genomic_DNA"/>
</dbReference>
<organism evidence="2 3">
    <name type="scientific">Ferrimonas aestuarii</name>
    <dbReference type="NCBI Taxonomy" id="2569539"/>
    <lineage>
        <taxon>Bacteria</taxon>
        <taxon>Pseudomonadati</taxon>
        <taxon>Pseudomonadota</taxon>
        <taxon>Gammaproteobacteria</taxon>
        <taxon>Alteromonadales</taxon>
        <taxon>Ferrimonadaceae</taxon>
        <taxon>Ferrimonas</taxon>
    </lineage>
</organism>
<proteinExistence type="predicted"/>
<dbReference type="PROSITE" id="PS00195">
    <property type="entry name" value="GLUTAREDOXIN_1"/>
    <property type="match status" value="1"/>
</dbReference>
<dbReference type="InterPro" id="IPR007494">
    <property type="entry name" value="Glutaredoxin2_C"/>
</dbReference>
<keyword evidence="3" id="KW-1185">Reference proteome</keyword>
<evidence type="ECO:0000313" key="3">
    <source>
        <dbReference type="Proteomes" id="UP000305675"/>
    </source>
</evidence>